<gene>
    <name evidence="1" type="ORF">TCM_007917</name>
</gene>
<dbReference type="Proteomes" id="UP000026915">
    <property type="component" value="Chromosome 2"/>
</dbReference>
<dbReference type="PANTHER" id="PTHR33033">
    <property type="entry name" value="POLYNUCLEOTIDYL TRANSFERASE, RIBONUCLEASE H-LIKE SUPERFAMILY PROTEIN-RELATED"/>
    <property type="match status" value="1"/>
</dbReference>
<proteinExistence type="predicted"/>
<dbReference type="AlphaFoldDB" id="A0A061E3T9"/>
<protein>
    <submittedName>
        <fullName evidence="1">Uncharacterized protein</fullName>
    </submittedName>
</protein>
<dbReference type="EMBL" id="CM001880">
    <property type="protein sequence ID" value="EOX99287.1"/>
    <property type="molecule type" value="Genomic_DNA"/>
</dbReference>
<dbReference type="InterPro" id="IPR044730">
    <property type="entry name" value="RNase_H-like_dom_plant"/>
</dbReference>
<reference evidence="1 2" key="1">
    <citation type="journal article" date="2013" name="Genome Biol.">
        <title>The genome sequence of the most widely cultivated cacao type and its use to identify candidate genes regulating pod color.</title>
        <authorList>
            <person name="Motamayor J.C."/>
            <person name="Mockaitis K."/>
            <person name="Schmutz J."/>
            <person name="Haiminen N."/>
            <person name="Iii D.L."/>
            <person name="Cornejo O."/>
            <person name="Findley S.D."/>
            <person name="Zheng P."/>
            <person name="Utro F."/>
            <person name="Royaert S."/>
            <person name="Saski C."/>
            <person name="Jenkins J."/>
            <person name="Podicheti R."/>
            <person name="Zhao M."/>
            <person name="Scheffler B.E."/>
            <person name="Stack J.C."/>
            <person name="Feltus F.A."/>
            <person name="Mustiga G.M."/>
            <person name="Amores F."/>
            <person name="Phillips W."/>
            <person name="Marelli J.P."/>
            <person name="May G.D."/>
            <person name="Shapiro H."/>
            <person name="Ma J."/>
            <person name="Bustamante C.D."/>
            <person name="Schnell R.J."/>
            <person name="Main D."/>
            <person name="Gilbert D."/>
            <person name="Parida L."/>
            <person name="Kuhn D.N."/>
        </authorList>
    </citation>
    <scope>NUCLEOTIDE SEQUENCE [LARGE SCALE GENOMIC DNA]</scope>
    <source>
        <strain evidence="2">cv. Matina 1-6</strain>
    </source>
</reference>
<dbReference type="InParanoid" id="A0A061E3T9"/>
<dbReference type="PANTHER" id="PTHR33033:SF69">
    <property type="entry name" value="POLYNUCLEOTIDYL TRANSFERASE, RIBONUCLEASE H FOLD"/>
    <property type="match status" value="1"/>
</dbReference>
<dbReference type="SUPFAM" id="SSF53098">
    <property type="entry name" value="Ribonuclease H-like"/>
    <property type="match status" value="1"/>
</dbReference>
<dbReference type="HOGENOM" id="CLU_1328432_0_0_1"/>
<dbReference type="CDD" id="cd06222">
    <property type="entry name" value="RNase_H_like"/>
    <property type="match status" value="1"/>
</dbReference>
<evidence type="ECO:0000313" key="1">
    <source>
        <dbReference type="EMBL" id="EOX99287.1"/>
    </source>
</evidence>
<accession>A0A061E3T9</accession>
<dbReference type="Gramene" id="EOX99287">
    <property type="protein sequence ID" value="EOX99287"/>
    <property type="gene ID" value="TCM_007917"/>
</dbReference>
<evidence type="ECO:0000313" key="2">
    <source>
        <dbReference type="Proteomes" id="UP000026915"/>
    </source>
</evidence>
<sequence length="207" mass="22382">MPSVGFLDPAHYDTHQHAVYALDPSMYRFGESWTAPPEEEYKSNVDGSTRGKIGPNGYGEGKYRLNVDGSTRDKLGPTGCDGVLEDSSSYVIGIFFSPLEIQDSSYVELMAIKHALLLFASSTLAGAKGEYKFNVDGSTGDKLGPTGCHGVLRDSSSYVIGIFFSPLEIQDSSHVEIMAIKHALLLFASSPLVGATFEMKSKELVNN</sequence>
<dbReference type="InterPro" id="IPR012337">
    <property type="entry name" value="RNaseH-like_sf"/>
</dbReference>
<name>A0A061E3T9_THECC</name>
<organism evidence="1 2">
    <name type="scientific">Theobroma cacao</name>
    <name type="common">Cacao</name>
    <name type="synonym">Cocoa</name>
    <dbReference type="NCBI Taxonomy" id="3641"/>
    <lineage>
        <taxon>Eukaryota</taxon>
        <taxon>Viridiplantae</taxon>
        <taxon>Streptophyta</taxon>
        <taxon>Embryophyta</taxon>
        <taxon>Tracheophyta</taxon>
        <taxon>Spermatophyta</taxon>
        <taxon>Magnoliopsida</taxon>
        <taxon>eudicotyledons</taxon>
        <taxon>Gunneridae</taxon>
        <taxon>Pentapetalae</taxon>
        <taxon>rosids</taxon>
        <taxon>malvids</taxon>
        <taxon>Malvales</taxon>
        <taxon>Malvaceae</taxon>
        <taxon>Byttnerioideae</taxon>
        <taxon>Theobroma</taxon>
    </lineage>
</organism>
<keyword evidence="2" id="KW-1185">Reference proteome</keyword>